<comment type="caution">
    <text evidence="4">The sequence shown here is derived from an EMBL/GenBank/DDBJ whole genome shotgun (WGS) entry which is preliminary data.</text>
</comment>
<accession>A0A829YMC3</accession>
<organism evidence="4 5">
    <name type="scientific">Steroidobacter agaridevorans</name>
    <dbReference type="NCBI Taxonomy" id="2695856"/>
    <lineage>
        <taxon>Bacteria</taxon>
        <taxon>Pseudomonadati</taxon>
        <taxon>Pseudomonadota</taxon>
        <taxon>Gammaproteobacteria</taxon>
        <taxon>Steroidobacterales</taxon>
        <taxon>Steroidobacteraceae</taxon>
        <taxon>Steroidobacter</taxon>
    </lineage>
</organism>
<feature type="signal peptide" evidence="2">
    <location>
        <begin position="1"/>
        <end position="24"/>
    </location>
</feature>
<keyword evidence="2" id="KW-0732">Signal</keyword>
<feature type="domain" description="Cytochrome c assembly protein" evidence="3">
    <location>
        <begin position="99"/>
        <end position="263"/>
    </location>
</feature>
<dbReference type="RefSeq" id="WP_161816067.1">
    <property type="nucleotide sequence ID" value="NZ_BLJN01000009.1"/>
</dbReference>
<evidence type="ECO:0000313" key="4">
    <source>
        <dbReference type="EMBL" id="GFE84465.1"/>
    </source>
</evidence>
<dbReference type="InterPro" id="IPR002541">
    <property type="entry name" value="Cyt_c_assembly"/>
</dbReference>
<dbReference type="GO" id="GO:0017004">
    <property type="term" value="P:cytochrome complex assembly"/>
    <property type="evidence" value="ECO:0007669"/>
    <property type="project" value="InterPro"/>
</dbReference>
<evidence type="ECO:0000256" key="2">
    <source>
        <dbReference type="SAM" id="SignalP"/>
    </source>
</evidence>
<gene>
    <name evidence="4" type="ORF">GCM10011487_64650</name>
</gene>
<protein>
    <submittedName>
        <fullName evidence="4">Inner membrane protein YpjD</fullName>
    </submittedName>
</protein>
<dbReference type="PANTHER" id="PTHR38034:SF1">
    <property type="entry name" value="INNER MEMBRANE PROTEIN YPJD"/>
    <property type="match status" value="1"/>
</dbReference>
<dbReference type="GO" id="GO:0005886">
    <property type="term" value="C:plasma membrane"/>
    <property type="evidence" value="ECO:0007669"/>
    <property type="project" value="TreeGrafter"/>
</dbReference>
<proteinExistence type="predicted"/>
<keyword evidence="1" id="KW-1133">Transmembrane helix</keyword>
<feature type="transmembrane region" description="Helical" evidence="1">
    <location>
        <begin position="124"/>
        <end position="151"/>
    </location>
</feature>
<feature type="transmembrane region" description="Helical" evidence="1">
    <location>
        <begin position="33"/>
        <end position="52"/>
    </location>
</feature>
<feature type="transmembrane region" description="Helical" evidence="1">
    <location>
        <begin position="90"/>
        <end position="109"/>
    </location>
</feature>
<dbReference type="AlphaFoldDB" id="A0A829YMC3"/>
<name>A0A829YMC3_9GAMM</name>
<keyword evidence="1" id="KW-0472">Membrane</keyword>
<dbReference type="PANTHER" id="PTHR38034">
    <property type="entry name" value="INNER MEMBRANE PROTEIN YPJD"/>
    <property type="match status" value="1"/>
</dbReference>
<feature type="transmembrane region" description="Helical" evidence="1">
    <location>
        <begin position="241"/>
        <end position="260"/>
    </location>
</feature>
<sequence length="269" mass="28919">MLSIVVLACYLACAAWLASSVYRADEKAAHGRRIAGLGLGAIAVALHAALLWQSVFAKPELAFTVTETASLIGWPTGLIALVLTWARPRFAGISSILMAVAGVVAATTVEGNAGYALEQQSWEIAAHIVLSTLAYALLTIAVALAVALALLDRRLRSRRPLGMLTILPSMEALESATFQALGAGFAVLTLALFSGFIFVRDLFAQHLIHKTVLSCLAWVVFAVLLFGRWRFGWRGRVARNWTLSGFALLGLAYFGSKIVLETILGRHWG</sequence>
<evidence type="ECO:0000313" key="5">
    <source>
        <dbReference type="Proteomes" id="UP000445000"/>
    </source>
</evidence>
<dbReference type="InterPro" id="IPR052372">
    <property type="entry name" value="YpjD/HemX"/>
</dbReference>
<evidence type="ECO:0000256" key="1">
    <source>
        <dbReference type="SAM" id="Phobius"/>
    </source>
</evidence>
<keyword evidence="1" id="KW-0812">Transmembrane</keyword>
<evidence type="ECO:0000259" key="3">
    <source>
        <dbReference type="Pfam" id="PF01578"/>
    </source>
</evidence>
<dbReference type="GO" id="GO:0020037">
    <property type="term" value="F:heme binding"/>
    <property type="evidence" value="ECO:0007669"/>
    <property type="project" value="InterPro"/>
</dbReference>
<keyword evidence="5" id="KW-1185">Reference proteome</keyword>
<feature type="transmembrane region" description="Helical" evidence="1">
    <location>
        <begin position="211"/>
        <end position="229"/>
    </location>
</feature>
<feature type="transmembrane region" description="Helical" evidence="1">
    <location>
        <begin position="172"/>
        <end position="199"/>
    </location>
</feature>
<reference evidence="5" key="1">
    <citation type="submission" date="2020-01" db="EMBL/GenBank/DDBJ databases">
        <title>'Steroidobacter agaridevorans' sp. nov., agar-degrading bacteria isolated from rhizosphere soils.</title>
        <authorList>
            <person name="Ikenaga M."/>
            <person name="Kataoka M."/>
            <person name="Murouchi A."/>
            <person name="Katsuragi S."/>
            <person name="Sakai M."/>
        </authorList>
    </citation>
    <scope>NUCLEOTIDE SEQUENCE [LARGE SCALE GENOMIC DNA]</scope>
    <source>
        <strain evidence="5">YU21-B</strain>
    </source>
</reference>
<dbReference type="Pfam" id="PF01578">
    <property type="entry name" value="Cytochrom_C_asm"/>
    <property type="match status" value="1"/>
</dbReference>
<dbReference type="EMBL" id="BLJN01000009">
    <property type="protein sequence ID" value="GFE84465.1"/>
    <property type="molecule type" value="Genomic_DNA"/>
</dbReference>
<feature type="chain" id="PRO_5032594060" evidence="2">
    <location>
        <begin position="25"/>
        <end position="269"/>
    </location>
</feature>
<dbReference type="Proteomes" id="UP000445000">
    <property type="component" value="Unassembled WGS sequence"/>
</dbReference>